<dbReference type="AlphaFoldDB" id="A0AA39JJP5"/>
<keyword evidence="2" id="KW-1185">Reference proteome</keyword>
<evidence type="ECO:0000313" key="1">
    <source>
        <dbReference type="EMBL" id="KAK0441703.1"/>
    </source>
</evidence>
<protein>
    <submittedName>
        <fullName evidence="1">Uncharacterized protein</fullName>
    </submittedName>
</protein>
<accession>A0AA39JJP5</accession>
<dbReference type="EMBL" id="JAUEPT010000029">
    <property type="protein sequence ID" value="KAK0441703.1"/>
    <property type="molecule type" value="Genomic_DNA"/>
</dbReference>
<reference evidence="1" key="1">
    <citation type="submission" date="2023-06" db="EMBL/GenBank/DDBJ databases">
        <authorList>
            <consortium name="Lawrence Berkeley National Laboratory"/>
            <person name="Ahrendt S."/>
            <person name="Sahu N."/>
            <person name="Indic B."/>
            <person name="Wong-Bajracharya J."/>
            <person name="Merenyi Z."/>
            <person name="Ke H.-M."/>
            <person name="Monk M."/>
            <person name="Kocsube S."/>
            <person name="Drula E."/>
            <person name="Lipzen A."/>
            <person name="Balint B."/>
            <person name="Henrissat B."/>
            <person name="Andreopoulos B."/>
            <person name="Martin F.M."/>
            <person name="Harder C.B."/>
            <person name="Rigling D."/>
            <person name="Ford K.L."/>
            <person name="Foster G.D."/>
            <person name="Pangilinan J."/>
            <person name="Papanicolaou A."/>
            <person name="Barry K."/>
            <person name="LaButti K."/>
            <person name="Viragh M."/>
            <person name="Koriabine M."/>
            <person name="Yan M."/>
            <person name="Riley R."/>
            <person name="Champramary S."/>
            <person name="Plett K.L."/>
            <person name="Tsai I.J."/>
            <person name="Slot J."/>
            <person name="Sipos G."/>
            <person name="Plett J."/>
            <person name="Nagy L.G."/>
            <person name="Grigoriev I.V."/>
        </authorList>
    </citation>
    <scope>NUCLEOTIDE SEQUENCE</scope>
    <source>
        <strain evidence="1">FPL87.14</strain>
    </source>
</reference>
<dbReference type="Proteomes" id="UP001175226">
    <property type="component" value="Unassembled WGS sequence"/>
</dbReference>
<name>A0AA39JJP5_9AGAR</name>
<sequence>MPMASFPSQTGGEKKTVTFDTSLLPSLSRGLKRSIEDADLYLDDPVVEKRRRPEWMTADGLTSDSVTYNVSAFTPTSLWAARAQTAWDSYSIYDAPEEEVAKVGMPVEGTEYGFSSSTTKTGLYTEISRTISRLMEGSITRSELIERLQRVGSQLKQWV</sequence>
<evidence type="ECO:0000313" key="2">
    <source>
        <dbReference type="Proteomes" id="UP001175226"/>
    </source>
</evidence>
<proteinExistence type="predicted"/>
<gene>
    <name evidence="1" type="ORF">EV421DRAFT_638757</name>
</gene>
<comment type="caution">
    <text evidence="1">The sequence shown here is derived from an EMBL/GenBank/DDBJ whole genome shotgun (WGS) entry which is preliminary data.</text>
</comment>
<organism evidence="1 2">
    <name type="scientific">Armillaria borealis</name>
    <dbReference type="NCBI Taxonomy" id="47425"/>
    <lineage>
        <taxon>Eukaryota</taxon>
        <taxon>Fungi</taxon>
        <taxon>Dikarya</taxon>
        <taxon>Basidiomycota</taxon>
        <taxon>Agaricomycotina</taxon>
        <taxon>Agaricomycetes</taxon>
        <taxon>Agaricomycetidae</taxon>
        <taxon>Agaricales</taxon>
        <taxon>Marasmiineae</taxon>
        <taxon>Physalacriaceae</taxon>
        <taxon>Armillaria</taxon>
    </lineage>
</organism>